<dbReference type="Pfam" id="PF19547">
    <property type="entry name" value="DUF6071"/>
    <property type="match status" value="1"/>
</dbReference>
<feature type="compositionally biased region" description="Polar residues" evidence="1">
    <location>
        <begin position="249"/>
        <end position="259"/>
    </location>
</feature>
<protein>
    <recommendedName>
        <fullName evidence="4">SGNH/GDSL hydrolase family protein</fullName>
    </recommendedName>
</protein>
<feature type="region of interest" description="Disordered" evidence="1">
    <location>
        <begin position="249"/>
        <end position="291"/>
    </location>
</feature>
<proteinExistence type="predicted"/>
<dbReference type="EMBL" id="BONW01000021">
    <property type="protein sequence ID" value="GIG89817.1"/>
    <property type="molecule type" value="Genomic_DNA"/>
</dbReference>
<comment type="caution">
    <text evidence="2">The sequence shown here is derived from an EMBL/GenBank/DDBJ whole genome shotgun (WGS) entry which is preliminary data.</text>
</comment>
<dbReference type="RefSeq" id="WP_203868211.1">
    <property type="nucleotide sequence ID" value="NZ_BONW01000021.1"/>
</dbReference>
<evidence type="ECO:0000313" key="3">
    <source>
        <dbReference type="Proteomes" id="UP000646749"/>
    </source>
</evidence>
<evidence type="ECO:0008006" key="4">
    <source>
        <dbReference type="Google" id="ProtNLM"/>
    </source>
</evidence>
<accession>A0ABQ4E537</accession>
<feature type="compositionally biased region" description="Polar residues" evidence="1">
    <location>
        <begin position="266"/>
        <end position="278"/>
    </location>
</feature>
<reference evidence="2 3" key="1">
    <citation type="submission" date="2021-01" db="EMBL/GenBank/DDBJ databases">
        <title>Whole genome shotgun sequence of Plantactinospora endophytica NBRC 110450.</title>
        <authorList>
            <person name="Komaki H."/>
            <person name="Tamura T."/>
        </authorList>
    </citation>
    <scope>NUCLEOTIDE SEQUENCE [LARGE SCALE GENOMIC DNA]</scope>
    <source>
        <strain evidence="2 3">NBRC 110450</strain>
    </source>
</reference>
<name>A0ABQ4E537_9ACTN</name>
<dbReference type="Proteomes" id="UP000646749">
    <property type="component" value="Unassembled WGS sequence"/>
</dbReference>
<sequence>MSTIRLLVVNGCSFARGAELAEPDRDAWPAVLGRELGIGVVNLACDGGSNRRAVRTTVQHLESIRAAHGIGYDQILFVGMWTALSRNEYYDGGIEDGPVRPDLGVRPALPEELHWQRVADWKAAEGDKPSKAYLRHLFNTTGETVNFFVDWLLLEHHLTGHGVPSRYAFAWEILPDPIPAEAVPVMHALRADLVFGRLPPRPEETFREMVFGRVPFGDWDHPLREGHRHFADAMLHWLAGDERLRFPLNQRNDLTGGSNETRRTDQTAGSDVTGRSNDVTGRSGVTGRGGG</sequence>
<evidence type="ECO:0000313" key="2">
    <source>
        <dbReference type="EMBL" id="GIG89817.1"/>
    </source>
</evidence>
<organism evidence="2 3">
    <name type="scientific">Plantactinospora endophytica</name>
    <dbReference type="NCBI Taxonomy" id="673535"/>
    <lineage>
        <taxon>Bacteria</taxon>
        <taxon>Bacillati</taxon>
        <taxon>Actinomycetota</taxon>
        <taxon>Actinomycetes</taxon>
        <taxon>Micromonosporales</taxon>
        <taxon>Micromonosporaceae</taxon>
        <taxon>Plantactinospora</taxon>
    </lineage>
</organism>
<keyword evidence="3" id="KW-1185">Reference proteome</keyword>
<evidence type="ECO:0000256" key="1">
    <source>
        <dbReference type="SAM" id="MobiDB-lite"/>
    </source>
</evidence>
<dbReference type="InterPro" id="IPR045715">
    <property type="entry name" value="DUF6071"/>
</dbReference>
<gene>
    <name evidence="2" type="ORF">Pen02_47530</name>
</gene>